<dbReference type="eggNOG" id="KOG1369">
    <property type="taxonomic scope" value="Eukaryota"/>
</dbReference>
<evidence type="ECO:0000256" key="7">
    <source>
        <dbReference type="ARBA" id="ARBA00022840"/>
    </source>
</evidence>
<keyword evidence="8 9" id="KW-0324">Glycolysis</keyword>
<keyword evidence="13" id="KW-1185">Reference proteome</keyword>
<dbReference type="InterPro" id="IPR001312">
    <property type="entry name" value="Hexokinase"/>
</dbReference>
<evidence type="ECO:0000259" key="11">
    <source>
        <dbReference type="Pfam" id="PF03727"/>
    </source>
</evidence>
<feature type="domain" description="Hexokinase N-terminal" evidence="10">
    <location>
        <begin position="74"/>
        <end position="274"/>
    </location>
</feature>
<gene>
    <name evidence="12" type="ORF">CARUB_v10008846mg</name>
</gene>
<evidence type="ECO:0000256" key="8">
    <source>
        <dbReference type="ARBA" id="ARBA00023152"/>
    </source>
</evidence>
<dbReference type="SUPFAM" id="SSF53067">
    <property type="entry name" value="Actin-like ATPase domain"/>
    <property type="match status" value="2"/>
</dbReference>
<feature type="non-terminal residue" evidence="12">
    <location>
        <position position="1"/>
    </location>
</feature>
<name>R0IIY0_9BRAS</name>
<dbReference type="PROSITE" id="PS51748">
    <property type="entry name" value="HEXOKINASE_2"/>
    <property type="match status" value="1"/>
</dbReference>
<dbReference type="GO" id="GO:0005829">
    <property type="term" value="C:cytosol"/>
    <property type="evidence" value="ECO:0007669"/>
    <property type="project" value="TreeGrafter"/>
</dbReference>
<dbReference type="GO" id="GO:0008865">
    <property type="term" value="F:fructokinase activity"/>
    <property type="evidence" value="ECO:0007669"/>
    <property type="project" value="TreeGrafter"/>
</dbReference>
<evidence type="ECO:0000313" key="12">
    <source>
        <dbReference type="EMBL" id="EOA36863.1"/>
    </source>
</evidence>
<dbReference type="EMBL" id="KB870805">
    <property type="protein sequence ID" value="EOA36863.1"/>
    <property type="molecule type" value="Genomic_DNA"/>
</dbReference>
<evidence type="ECO:0000256" key="9">
    <source>
        <dbReference type="RuleBase" id="RU362007"/>
    </source>
</evidence>
<evidence type="ECO:0000313" key="13">
    <source>
        <dbReference type="Proteomes" id="UP000029121"/>
    </source>
</evidence>
<keyword evidence="7 9" id="KW-0067">ATP-binding</keyword>
<dbReference type="Pfam" id="PF03727">
    <property type="entry name" value="Hexokinase_2"/>
    <property type="match status" value="1"/>
</dbReference>
<dbReference type="Gene3D" id="3.30.420.40">
    <property type="match status" value="1"/>
</dbReference>
<dbReference type="GO" id="GO:0005524">
    <property type="term" value="F:ATP binding"/>
    <property type="evidence" value="ECO:0007669"/>
    <property type="project" value="UniProtKB-UniRule"/>
</dbReference>
<dbReference type="GO" id="GO:0005739">
    <property type="term" value="C:mitochondrion"/>
    <property type="evidence" value="ECO:0007669"/>
    <property type="project" value="TreeGrafter"/>
</dbReference>
<dbReference type="PROSITE" id="PS00378">
    <property type="entry name" value="HEXOKINASE_1"/>
    <property type="match status" value="1"/>
</dbReference>
<feature type="domain" description="Hexokinase C-terminal" evidence="11">
    <location>
        <begin position="281"/>
        <end position="519"/>
    </location>
</feature>
<sequence>KKKLSSEREREETKLTLGSSCLQNRTKLKTMSLMFASPVVTPTVGSFTFSSRRRSNYIVMSAVRSNSTSLCPVLTKFQKDCATPTPYLREVANAIANDMRAGLAVDGGGDLEMILTYVDALPSGNEEGLFYALDLGGTNFRVRSVQLGGREERVVATESEQISIPHKLMVGTSEELFGFIATKLASFVAKEKPGRFRLEQGKKREIGFTFSFPVKQTSIDSGTLIKWTKGFNVSGMEGKNVVACLNEAMEARGLDMRVSALVNDGVGTLAGARYWDEDVMVGVILGTGTNACYVEQKHAIPKLQSKSSSGITIINTEWGGFSKILPWTIFDREMDEKSLNPGEHLYEKMISGMYLGEIVRRVLLQMCETTDLFGQFVPVKLSTPFALRTEHLCKIQEDNTDDLQIVGSVLYDNLELEATNLEARRRVVELCDTVVKRGGRLAGAGVVALLEKIEEDTKRMSSGKRTVVAMDGALYEKYPQYREYMQDVLVELLGHKLASYVAIKHTKDVSGLGAALLAATNSIY</sequence>
<dbReference type="GO" id="GO:0001678">
    <property type="term" value="P:intracellular glucose homeostasis"/>
    <property type="evidence" value="ECO:0007669"/>
    <property type="project" value="InterPro"/>
</dbReference>
<dbReference type="Proteomes" id="UP000029121">
    <property type="component" value="Unassembled WGS sequence"/>
</dbReference>
<evidence type="ECO:0000256" key="4">
    <source>
        <dbReference type="ARBA" id="ARBA00022679"/>
    </source>
</evidence>
<comment type="pathway">
    <text evidence="1">Carbohydrate degradation; glycolysis; D-glyceraldehyde 3-phosphate and glycerone phosphate from D-glucose: step 1/4.</text>
</comment>
<dbReference type="FunFam" id="3.30.420.40:FF:000034">
    <property type="entry name" value="Phosphotransferase"/>
    <property type="match status" value="1"/>
</dbReference>
<comment type="pathway">
    <text evidence="2">Carbohydrate metabolism; hexose metabolism.</text>
</comment>
<proteinExistence type="inferred from homology"/>
<dbReference type="AlphaFoldDB" id="R0IIY0"/>
<dbReference type="PRINTS" id="PR00475">
    <property type="entry name" value="HEXOKINASE"/>
</dbReference>
<evidence type="ECO:0000256" key="1">
    <source>
        <dbReference type="ARBA" id="ARBA00004888"/>
    </source>
</evidence>
<dbReference type="GO" id="GO:0004340">
    <property type="term" value="F:glucokinase activity"/>
    <property type="evidence" value="ECO:0007669"/>
    <property type="project" value="TreeGrafter"/>
</dbReference>
<dbReference type="CDD" id="cd24020">
    <property type="entry name" value="ASKHA_NBD_HK_plant"/>
    <property type="match status" value="1"/>
</dbReference>
<dbReference type="UniPathway" id="UPA00242"/>
<dbReference type="InterPro" id="IPR022672">
    <property type="entry name" value="Hexokinase_N"/>
</dbReference>
<evidence type="ECO:0000256" key="5">
    <source>
        <dbReference type="ARBA" id="ARBA00022741"/>
    </source>
</evidence>
<keyword evidence="6 9" id="KW-0418">Kinase</keyword>
<dbReference type="InterPro" id="IPR022673">
    <property type="entry name" value="Hexokinase_C"/>
</dbReference>
<evidence type="ECO:0000256" key="3">
    <source>
        <dbReference type="ARBA" id="ARBA00009225"/>
    </source>
</evidence>
<keyword evidence="4 9" id="KW-0808">Transferase</keyword>
<dbReference type="PANTHER" id="PTHR19443:SF63">
    <property type="entry name" value="HEXOKINASE-LIKE 1 PROTEIN-RELATED"/>
    <property type="match status" value="1"/>
</dbReference>
<protein>
    <recommendedName>
        <fullName evidence="9">Phosphotransferase</fullName>
        <ecNumber evidence="9">2.7.1.-</ecNumber>
    </recommendedName>
</protein>
<keyword evidence="5 9" id="KW-0547">Nucleotide-binding</keyword>
<dbReference type="InterPro" id="IPR019807">
    <property type="entry name" value="Hexokinase_BS"/>
</dbReference>
<evidence type="ECO:0000256" key="2">
    <source>
        <dbReference type="ARBA" id="ARBA00005028"/>
    </source>
</evidence>
<dbReference type="InterPro" id="IPR043129">
    <property type="entry name" value="ATPase_NBD"/>
</dbReference>
<dbReference type="GO" id="GO:0005536">
    <property type="term" value="F:D-glucose binding"/>
    <property type="evidence" value="ECO:0007669"/>
    <property type="project" value="InterPro"/>
</dbReference>
<dbReference type="GO" id="GO:0006096">
    <property type="term" value="P:glycolytic process"/>
    <property type="evidence" value="ECO:0007669"/>
    <property type="project" value="UniProtKB-UniPathway"/>
</dbReference>
<comment type="similarity">
    <text evidence="3 9">Belongs to the hexokinase family.</text>
</comment>
<dbReference type="Pfam" id="PF00349">
    <property type="entry name" value="Hexokinase_1"/>
    <property type="match status" value="1"/>
</dbReference>
<accession>R0IIY0</accession>
<dbReference type="Gene3D" id="3.40.367.20">
    <property type="match status" value="1"/>
</dbReference>
<dbReference type="STRING" id="81985.R0IIY0"/>
<evidence type="ECO:0000256" key="6">
    <source>
        <dbReference type="ARBA" id="ARBA00022777"/>
    </source>
</evidence>
<dbReference type="GO" id="GO:0006006">
    <property type="term" value="P:glucose metabolic process"/>
    <property type="evidence" value="ECO:0007669"/>
    <property type="project" value="TreeGrafter"/>
</dbReference>
<dbReference type="UniPathway" id="UPA00109">
    <property type="reaction ID" value="UER00180"/>
</dbReference>
<organism evidence="12 13">
    <name type="scientific">Capsella rubella</name>
    <dbReference type="NCBI Taxonomy" id="81985"/>
    <lineage>
        <taxon>Eukaryota</taxon>
        <taxon>Viridiplantae</taxon>
        <taxon>Streptophyta</taxon>
        <taxon>Embryophyta</taxon>
        <taxon>Tracheophyta</taxon>
        <taxon>Spermatophyta</taxon>
        <taxon>Magnoliopsida</taxon>
        <taxon>eudicotyledons</taxon>
        <taxon>Gunneridae</taxon>
        <taxon>Pentapetalae</taxon>
        <taxon>rosids</taxon>
        <taxon>malvids</taxon>
        <taxon>Brassicales</taxon>
        <taxon>Brassicaceae</taxon>
        <taxon>Camelineae</taxon>
        <taxon>Capsella</taxon>
    </lineage>
</organism>
<dbReference type="EC" id="2.7.1.-" evidence="9"/>
<evidence type="ECO:0000259" key="10">
    <source>
        <dbReference type="Pfam" id="PF00349"/>
    </source>
</evidence>
<reference evidence="13" key="1">
    <citation type="journal article" date="2013" name="Nat. Genet.">
        <title>The Capsella rubella genome and the genomic consequences of rapid mating system evolution.</title>
        <authorList>
            <person name="Slotte T."/>
            <person name="Hazzouri K.M."/>
            <person name="Agren J.A."/>
            <person name="Koenig D."/>
            <person name="Maumus F."/>
            <person name="Guo Y.L."/>
            <person name="Steige K."/>
            <person name="Platts A.E."/>
            <person name="Escobar J.S."/>
            <person name="Newman L.K."/>
            <person name="Wang W."/>
            <person name="Mandakova T."/>
            <person name="Vello E."/>
            <person name="Smith L.M."/>
            <person name="Henz S.R."/>
            <person name="Steffen J."/>
            <person name="Takuno S."/>
            <person name="Brandvain Y."/>
            <person name="Coop G."/>
            <person name="Andolfatto P."/>
            <person name="Hu T.T."/>
            <person name="Blanchette M."/>
            <person name="Clark R.M."/>
            <person name="Quesneville H."/>
            <person name="Nordborg M."/>
            <person name="Gaut B.S."/>
            <person name="Lysak M.A."/>
            <person name="Jenkins J."/>
            <person name="Grimwood J."/>
            <person name="Chapman J."/>
            <person name="Prochnik S."/>
            <person name="Shu S."/>
            <person name="Rokhsar D."/>
            <person name="Schmutz J."/>
            <person name="Weigel D."/>
            <person name="Wright S.I."/>
        </authorList>
    </citation>
    <scope>NUCLEOTIDE SEQUENCE [LARGE SCALE GENOMIC DNA]</scope>
    <source>
        <strain evidence="13">cv. Monte Gargano</strain>
    </source>
</reference>
<dbReference type="PANTHER" id="PTHR19443">
    <property type="entry name" value="HEXOKINASE"/>
    <property type="match status" value="1"/>
</dbReference>